<feature type="transmembrane region" description="Helical" evidence="2">
    <location>
        <begin position="129"/>
        <end position="154"/>
    </location>
</feature>
<evidence type="ECO:0000313" key="4">
    <source>
        <dbReference type="EMBL" id="WOH10436.1"/>
    </source>
</evidence>
<keyword evidence="2" id="KW-0472">Membrane</keyword>
<accession>A0A161ZNF3</accession>
<dbReference type="EMBL" id="CP093349">
    <property type="protein sequence ID" value="WOH10436.1"/>
    <property type="molecule type" value="Genomic_DNA"/>
</dbReference>
<dbReference type="PANTHER" id="PTHR37206:SF4">
    <property type="entry name" value="TRANSMEMBRANE PROTEIN"/>
    <property type="match status" value="1"/>
</dbReference>
<keyword evidence="2" id="KW-1133">Transmembrane helix</keyword>
<feature type="compositionally biased region" description="Acidic residues" evidence="1">
    <location>
        <begin position="7"/>
        <end position="16"/>
    </location>
</feature>
<evidence type="ECO:0000256" key="2">
    <source>
        <dbReference type="SAM" id="Phobius"/>
    </source>
</evidence>
<evidence type="ECO:0000313" key="3">
    <source>
        <dbReference type="EMBL" id="KZM88962.1"/>
    </source>
</evidence>
<evidence type="ECO:0000313" key="5">
    <source>
        <dbReference type="Proteomes" id="UP000077755"/>
    </source>
</evidence>
<dbReference type="Gramene" id="KZM88962">
    <property type="protein sequence ID" value="KZM88962"/>
    <property type="gene ID" value="DCAR_026037"/>
</dbReference>
<dbReference type="Proteomes" id="UP000077755">
    <property type="component" value="Chromosome 7"/>
</dbReference>
<feature type="compositionally biased region" description="Polar residues" evidence="1">
    <location>
        <begin position="83"/>
        <end position="92"/>
    </location>
</feature>
<sequence>MATFENQEGEDDDEEEKQVTEIPLVPQSLIKSNPSTPDHNHNYNLNLDLNLNYVPPGEPGSSSAMINIFPPVNHENLRPESPDQAQTDQDSEVSPSFRAELAADEIPNTWRDFGFNYLRCKVYCLVSGWRIHSTGFCSRALTVGAAAMLALWYFRVQKQRRRRMVMVKESRDQLIRVIKEKDEKISTLLRQVAQMNEILLGLYTTKGRPST</sequence>
<reference evidence="4" key="2">
    <citation type="submission" date="2022-03" db="EMBL/GenBank/DDBJ databases">
        <title>Draft title - Genomic analysis of global carrot germplasm unveils the trajectory of domestication and the origin of high carotenoid orange carrot.</title>
        <authorList>
            <person name="Iorizzo M."/>
            <person name="Ellison S."/>
            <person name="Senalik D."/>
            <person name="Macko-Podgorni A."/>
            <person name="Grzebelus D."/>
            <person name="Bostan H."/>
            <person name="Rolling W."/>
            <person name="Curaba J."/>
            <person name="Simon P."/>
        </authorList>
    </citation>
    <scope>NUCLEOTIDE SEQUENCE</scope>
    <source>
        <tissue evidence="4">Leaf</tissue>
    </source>
</reference>
<organism evidence="3">
    <name type="scientific">Daucus carota subsp. sativus</name>
    <name type="common">Carrot</name>
    <dbReference type="NCBI Taxonomy" id="79200"/>
    <lineage>
        <taxon>Eukaryota</taxon>
        <taxon>Viridiplantae</taxon>
        <taxon>Streptophyta</taxon>
        <taxon>Embryophyta</taxon>
        <taxon>Tracheophyta</taxon>
        <taxon>Spermatophyta</taxon>
        <taxon>Magnoliopsida</taxon>
        <taxon>eudicotyledons</taxon>
        <taxon>Gunneridae</taxon>
        <taxon>Pentapetalae</taxon>
        <taxon>asterids</taxon>
        <taxon>campanulids</taxon>
        <taxon>Apiales</taxon>
        <taxon>Apiaceae</taxon>
        <taxon>Apioideae</taxon>
        <taxon>Scandiceae</taxon>
        <taxon>Daucinae</taxon>
        <taxon>Daucus</taxon>
        <taxon>Daucus sect. Daucus</taxon>
    </lineage>
</organism>
<protein>
    <submittedName>
        <fullName evidence="3">Uncharacterized protein</fullName>
    </submittedName>
</protein>
<proteinExistence type="predicted"/>
<evidence type="ECO:0000256" key="1">
    <source>
        <dbReference type="SAM" id="MobiDB-lite"/>
    </source>
</evidence>
<keyword evidence="5" id="KW-1185">Reference proteome</keyword>
<reference evidence="3" key="1">
    <citation type="journal article" date="2016" name="Nat. Genet.">
        <title>A high-quality carrot genome assembly provides new insights into carotenoid accumulation and asterid genome evolution.</title>
        <authorList>
            <person name="Iorizzo M."/>
            <person name="Ellison S."/>
            <person name="Senalik D."/>
            <person name="Zeng P."/>
            <person name="Satapoomin P."/>
            <person name="Huang J."/>
            <person name="Bowman M."/>
            <person name="Iovene M."/>
            <person name="Sanseverino W."/>
            <person name="Cavagnaro P."/>
            <person name="Yildiz M."/>
            <person name="Macko-Podgorni A."/>
            <person name="Moranska E."/>
            <person name="Grzebelus E."/>
            <person name="Grzebelus D."/>
            <person name="Ashrafi H."/>
            <person name="Zheng Z."/>
            <person name="Cheng S."/>
            <person name="Spooner D."/>
            <person name="Van Deynze A."/>
            <person name="Simon P."/>
        </authorList>
    </citation>
    <scope>NUCLEOTIDE SEQUENCE [LARGE SCALE GENOMIC DNA]</scope>
    <source>
        <tissue evidence="3">Leaf</tissue>
    </source>
</reference>
<dbReference type="OrthoDB" id="1087988at2759"/>
<dbReference type="OMA" id="IWWWMRV"/>
<feature type="region of interest" description="Disordered" evidence="1">
    <location>
        <begin position="64"/>
        <end position="92"/>
    </location>
</feature>
<gene>
    <name evidence="3" type="ORF">DCAR_026037</name>
    <name evidence="4" type="ORF">DCAR_0729905</name>
</gene>
<dbReference type="EMBL" id="LNRQ01000007">
    <property type="protein sequence ID" value="KZM88962.1"/>
    <property type="molecule type" value="Genomic_DNA"/>
</dbReference>
<dbReference type="KEGG" id="dcr:108195384"/>
<dbReference type="PANTHER" id="PTHR37206">
    <property type="entry name" value="TRANSMEMBRANE PROTEIN"/>
    <property type="match status" value="1"/>
</dbReference>
<dbReference type="AlphaFoldDB" id="A0A161ZNF3"/>
<keyword evidence="2" id="KW-0812">Transmembrane</keyword>
<name>A0A161ZNF3_DAUCS</name>
<feature type="region of interest" description="Disordered" evidence="1">
    <location>
        <begin position="1"/>
        <end position="41"/>
    </location>
</feature>